<dbReference type="PANTHER" id="PTHR11214:SF382">
    <property type="entry name" value="ACETYLGALACTOSAMINYL-O-GLYCOSYL-GLYCOPROTEIN BETA-1,3-N-ACETYLGLUCOSAMINYLTRANSFERASE"/>
    <property type="match status" value="1"/>
</dbReference>
<keyword evidence="14 19" id="KW-0333">Golgi apparatus</keyword>
<evidence type="ECO:0000256" key="4">
    <source>
        <dbReference type="ARBA" id="ARBA00004991"/>
    </source>
</evidence>
<keyword evidence="12" id="KW-0735">Signal-anchor</keyword>
<evidence type="ECO:0000256" key="11">
    <source>
        <dbReference type="ARBA" id="ARBA00022919"/>
    </source>
</evidence>
<accession>A0ABQ0EZ89</accession>
<evidence type="ECO:0000256" key="8">
    <source>
        <dbReference type="ARBA" id="ARBA00022679"/>
    </source>
</evidence>
<keyword evidence="7 19" id="KW-0328">Glycosyltransferase</keyword>
<evidence type="ECO:0000256" key="14">
    <source>
        <dbReference type="ARBA" id="ARBA00023034"/>
    </source>
</evidence>
<keyword evidence="21" id="KW-1185">Reference proteome</keyword>
<keyword evidence="15 19" id="KW-0472">Membrane</keyword>
<feature type="transmembrane region" description="Helical" evidence="19">
    <location>
        <begin position="97"/>
        <end position="115"/>
    </location>
</feature>
<keyword evidence="10" id="KW-0378">Hydrolase</keyword>
<dbReference type="PANTHER" id="PTHR11214">
    <property type="entry name" value="BETA-1,3-N-ACETYLGLUCOSAMINYLTRANSFERASE"/>
    <property type="match status" value="1"/>
</dbReference>
<evidence type="ECO:0000313" key="21">
    <source>
        <dbReference type="Proteomes" id="UP001623349"/>
    </source>
</evidence>
<evidence type="ECO:0000256" key="17">
    <source>
        <dbReference type="ARBA" id="ARBA00048323"/>
    </source>
</evidence>
<comment type="catalytic activity">
    <reaction evidence="18">
        <text>an N-acylsphinganine + H2O = sphinganine + a fatty acid</text>
        <dbReference type="Rhea" id="RHEA:33551"/>
        <dbReference type="ChEBI" id="CHEBI:15377"/>
        <dbReference type="ChEBI" id="CHEBI:28868"/>
        <dbReference type="ChEBI" id="CHEBI:31488"/>
        <dbReference type="ChEBI" id="CHEBI:57817"/>
    </reaction>
    <physiologicalReaction direction="left-to-right" evidence="18">
        <dbReference type="Rhea" id="RHEA:33552"/>
    </physiologicalReaction>
</comment>
<evidence type="ECO:0000256" key="2">
    <source>
        <dbReference type="ARBA" id="ARBA00004323"/>
    </source>
</evidence>
<protein>
    <recommendedName>
        <fullName evidence="19">Hexosyltransferase</fullName>
        <ecNumber evidence="19">2.4.1.-</ecNumber>
    </recommendedName>
</protein>
<reference evidence="20 21" key="1">
    <citation type="submission" date="2024-08" db="EMBL/GenBank/DDBJ databases">
        <title>The draft genome of Apodemus speciosus.</title>
        <authorList>
            <person name="Nabeshima K."/>
            <person name="Suzuki S."/>
            <person name="Onuma M."/>
        </authorList>
    </citation>
    <scope>NUCLEOTIDE SEQUENCE [LARGE SCALE GENOMIC DNA]</scope>
    <source>
        <strain evidence="20">IB14-021</strain>
    </source>
</reference>
<gene>
    <name evidence="20" type="ORF">APTSU1_000758500</name>
</gene>
<evidence type="ECO:0000256" key="1">
    <source>
        <dbReference type="ARBA" id="ARBA00004141"/>
    </source>
</evidence>
<comment type="catalytic activity">
    <reaction evidence="16">
        <text>N-(9Z-octadecenoyl)-sphing-4-enine + H2O = sphing-4-enine + (9Z)-octadecenoate</text>
        <dbReference type="Rhea" id="RHEA:41299"/>
        <dbReference type="ChEBI" id="CHEBI:15377"/>
        <dbReference type="ChEBI" id="CHEBI:30823"/>
        <dbReference type="ChEBI" id="CHEBI:57756"/>
        <dbReference type="ChEBI" id="CHEBI:77996"/>
    </reaction>
    <physiologicalReaction direction="left-to-right" evidence="16">
        <dbReference type="Rhea" id="RHEA:41300"/>
    </physiologicalReaction>
</comment>
<keyword evidence="9 19" id="KW-0812">Transmembrane</keyword>
<organism evidence="20 21">
    <name type="scientific">Apodemus speciosus</name>
    <name type="common">Large Japanese field mouse</name>
    <dbReference type="NCBI Taxonomy" id="105296"/>
    <lineage>
        <taxon>Eukaryota</taxon>
        <taxon>Metazoa</taxon>
        <taxon>Chordata</taxon>
        <taxon>Craniata</taxon>
        <taxon>Vertebrata</taxon>
        <taxon>Euteleostomi</taxon>
        <taxon>Mammalia</taxon>
        <taxon>Eutheria</taxon>
        <taxon>Euarchontoglires</taxon>
        <taxon>Glires</taxon>
        <taxon>Rodentia</taxon>
        <taxon>Myomorpha</taxon>
        <taxon>Muroidea</taxon>
        <taxon>Muridae</taxon>
        <taxon>Murinae</taxon>
        <taxon>Apodemus</taxon>
    </lineage>
</organism>
<comment type="catalytic activity">
    <reaction evidence="17">
        <text>an N-acylsphing-4-enine + H2O = sphing-4-enine + a fatty acid</text>
        <dbReference type="Rhea" id="RHEA:20856"/>
        <dbReference type="ChEBI" id="CHEBI:15377"/>
        <dbReference type="ChEBI" id="CHEBI:28868"/>
        <dbReference type="ChEBI" id="CHEBI:52639"/>
        <dbReference type="ChEBI" id="CHEBI:57756"/>
        <dbReference type="EC" id="3.5.1.23"/>
    </reaction>
    <physiologicalReaction direction="left-to-right" evidence="17">
        <dbReference type="Rhea" id="RHEA:20857"/>
    </physiologicalReaction>
</comment>
<evidence type="ECO:0000256" key="6">
    <source>
        <dbReference type="ARBA" id="ARBA00009780"/>
    </source>
</evidence>
<comment type="pathway">
    <text evidence="3">Lipid metabolism; sphingolipid metabolism.</text>
</comment>
<name>A0ABQ0EZ89_APOSI</name>
<keyword evidence="11" id="KW-0443">Lipid metabolism</keyword>
<comment type="subcellular location">
    <subcellularLocation>
        <location evidence="2 19">Golgi apparatus membrane</location>
        <topology evidence="2 19">Single-pass type II membrane protein</topology>
    </subcellularLocation>
    <subcellularLocation>
        <location evidence="1">Membrane</location>
        <topology evidence="1">Multi-pass membrane protein</topology>
    </subcellularLocation>
</comment>
<evidence type="ECO:0000256" key="16">
    <source>
        <dbReference type="ARBA" id="ARBA00047401"/>
    </source>
</evidence>
<keyword evidence="13 19" id="KW-1133">Transmembrane helix</keyword>
<comment type="caution">
    <text evidence="20">The sequence shown here is derived from an EMBL/GenBank/DDBJ whole genome shotgun (WGS) entry which is preliminary data.</text>
</comment>
<feature type="transmembrane region" description="Helical" evidence="19">
    <location>
        <begin position="34"/>
        <end position="52"/>
    </location>
</feature>
<keyword evidence="8" id="KW-0808">Transferase</keyword>
<evidence type="ECO:0000256" key="13">
    <source>
        <dbReference type="ARBA" id="ARBA00022989"/>
    </source>
</evidence>
<comment type="pathway">
    <text evidence="4">Sphingolipid metabolism.</text>
</comment>
<keyword evidence="11" id="KW-0746">Sphingolipid metabolism</keyword>
<comment type="similarity">
    <text evidence="6">Belongs to the alkaline ceramidase family.</text>
</comment>
<dbReference type="EMBL" id="BAAFST010000007">
    <property type="protein sequence ID" value="GAB1292354.1"/>
    <property type="molecule type" value="Genomic_DNA"/>
</dbReference>
<dbReference type="InterPro" id="IPR002659">
    <property type="entry name" value="Glyco_trans_31"/>
</dbReference>
<evidence type="ECO:0000256" key="18">
    <source>
        <dbReference type="ARBA" id="ARBA00049511"/>
    </source>
</evidence>
<comment type="caution">
    <text evidence="19">Lacks conserved residue(s) required for the propagation of feature annotation.</text>
</comment>
<evidence type="ECO:0000256" key="9">
    <source>
        <dbReference type="ARBA" id="ARBA00022692"/>
    </source>
</evidence>
<evidence type="ECO:0000313" key="20">
    <source>
        <dbReference type="EMBL" id="GAB1292354.1"/>
    </source>
</evidence>
<evidence type="ECO:0000256" key="19">
    <source>
        <dbReference type="RuleBase" id="RU363063"/>
    </source>
</evidence>
<evidence type="ECO:0000256" key="15">
    <source>
        <dbReference type="ARBA" id="ARBA00023136"/>
    </source>
</evidence>
<proteinExistence type="inferred from homology"/>
<evidence type="ECO:0000256" key="3">
    <source>
        <dbReference type="ARBA" id="ARBA00004760"/>
    </source>
</evidence>
<evidence type="ECO:0000256" key="7">
    <source>
        <dbReference type="ARBA" id="ARBA00022676"/>
    </source>
</evidence>
<evidence type="ECO:0000256" key="5">
    <source>
        <dbReference type="ARBA" id="ARBA00008661"/>
    </source>
</evidence>
<dbReference type="Gene3D" id="3.90.550.50">
    <property type="match status" value="1"/>
</dbReference>
<dbReference type="Proteomes" id="UP001623349">
    <property type="component" value="Unassembled WGS sequence"/>
</dbReference>
<comment type="similarity">
    <text evidence="5 19">Belongs to the glycosyltransferase 31 family.</text>
</comment>
<evidence type="ECO:0000256" key="10">
    <source>
        <dbReference type="ARBA" id="ARBA00022801"/>
    </source>
</evidence>
<dbReference type="InterPro" id="IPR008901">
    <property type="entry name" value="ACER"/>
</dbReference>
<dbReference type="EC" id="2.4.1.-" evidence="19"/>
<evidence type="ECO:0000256" key="12">
    <source>
        <dbReference type="ARBA" id="ARBA00022968"/>
    </source>
</evidence>
<dbReference type="Pfam" id="PF05875">
    <property type="entry name" value="Ceramidase"/>
    <property type="match status" value="1"/>
</dbReference>
<dbReference type="Pfam" id="PF01762">
    <property type="entry name" value="Galactosyl_T"/>
    <property type="match status" value="1"/>
</dbReference>
<sequence>MAPAVDRKGYWGPTTSTLDWCEENYVVTMFVAEFWNTVSNLIMIIPPIFGAIQGIRDRLEKRYIAAYLALTGNFRKRVPPVLGMALHNSRRFKSPKTLAFFLVGVTFVVLNQWLLQEHTQEKAKDPVVATPRSSPAAVQRSPLLQVPPCVANASVNLLAGFQQLPARIQDFLRYRHCRRFPQLWDEPHKCAGPRGVFLLLAVKSSPAHYERRELIRRTWGQERSYSGRQVRRLFLVGTSPPDEAAREPQLADLLNLEAREHGDVLQWDFSDTFLNLTLKHLHLLDWTAEHCPGVSFLLSCDDDVFVHTANVLHFLEMQSPEKHLFTGQLMVGSVPIRESWSKYFVPQQLFPGEAYPAYCSGGGFLLSRRTARDLRSAAHHVPLFPIDDAYMGMCLQQAGLAPSSHEGIRPFGVQLPGAQRSSFDPCLYRELLLVHRFAPYEMLLMWKALHDPALHCSHRHDAASPKAREELNPDAH</sequence>